<dbReference type="EMBL" id="CM000784">
    <property type="protein sequence ID" value="AQK93301.1"/>
    <property type="molecule type" value="Genomic_DNA"/>
</dbReference>
<gene>
    <name evidence="1" type="ORF">ZEAMMB73_Zm00001d010031</name>
</gene>
<evidence type="ECO:0000313" key="1">
    <source>
        <dbReference type="EMBL" id="AQK93301.1"/>
    </source>
</evidence>
<organism evidence="1">
    <name type="scientific">Zea mays</name>
    <name type="common">Maize</name>
    <dbReference type="NCBI Taxonomy" id="4577"/>
    <lineage>
        <taxon>Eukaryota</taxon>
        <taxon>Viridiplantae</taxon>
        <taxon>Streptophyta</taxon>
        <taxon>Embryophyta</taxon>
        <taxon>Tracheophyta</taxon>
        <taxon>Spermatophyta</taxon>
        <taxon>Magnoliopsida</taxon>
        <taxon>Liliopsida</taxon>
        <taxon>Poales</taxon>
        <taxon>Poaceae</taxon>
        <taxon>PACMAD clade</taxon>
        <taxon>Panicoideae</taxon>
        <taxon>Andropogonodae</taxon>
        <taxon>Andropogoneae</taxon>
        <taxon>Tripsacinae</taxon>
        <taxon>Zea</taxon>
    </lineage>
</organism>
<accession>A0A1D6FNT9</accession>
<protein>
    <submittedName>
        <fullName evidence="1">PIT1</fullName>
    </submittedName>
</protein>
<reference evidence="1" key="1">
    <citation type="submission" date="2015-12" db="EMBL/GenBank/DDBJ databases">
        <title>Update maize B73 reference genome by single molecule sequencing technologies.</title>
        <authorList>
            <consortium name="Maize Genome Sequencing Project"/>
            <person name="Ware D."/>
        </authorList>
    </citation>
    <scope>NUCLEOTIDE SEQUENCE</scope>
    <source>
        <tissue evidence="1">Seedling</tissue>
    </source>
</reference>
<sequence length="112" mass="12923">MIAYQHCVSPHIWWRPLCLHQLKHLHGLMLPLPTQQPFNHCVVDDNIWLHSLLQHLIPNPPSLNQIPRIAPCQHQCSIRAQVWRVLAKHFVKHLPGLPAQSLIGQSNEQAIE</sequence>
<proteinExistence type="predicted"/>
<name>A0A1D6FNT9_MAIZE</name>
<dbReference type="AlphaFoldDB" id="A0A1D6FNT9"/>